<dbReference type="EMBL" id="GBRH01260265">
    <property type="protein sequence ID" value="JAD37630.1"/>
    <property type="molecule type" value="Transcribed_RNA"/>
</dbReference>
<proteinExistence type="predicted"/>
<name>A0A0A8ZLN4_ARUDO</name>
<dbReference type="AlphaFoldDB" id="A0A0A8ZLN4"/>
<protein>
    <submittedName>
        <fullName evidence="1">Uncharacterized protein</fullName>
    </submittedName>
</protein>
<evidence type="ECO:0000313" key="1">
    <source>
        <dbReference type="EMBL" id="JAD37630.1"/>
    </source>
</evidence>
<sequence length="43" mass="4916">MIMQRTVQTSKTHELLKFNILSRKSAVLSSKAAKNDSTFEYLV</sequence>
<reference evidence="1" key="1">
    <citation type="submission" date="2014-09" db="EMBL/GenBank/DDBJ databases">
        <authorList>
            <person name="Magalhaes I.L.F."/>
            <person name="Oliveira U."/>
            <person name="Santos F.R."/>
            <person name="Vidigal T.H.D.A."/>
            <person name="Brescovit A.D."/>
            <person name="Santos A.J."/>
        </authorList>
    </citation>
    <scope>NUCLEOTIDE SEQUENCE</scope>
    <source>
        <tissue evidence="1">Shoot tissue taken approximately 20 cm above the soil surface</tissue>
    </source>
</reference>
<accession>A0A0A8ZLN4</accession>
<organism evidence="1">
    <name type="scientific">Arundo donax</name>
    <name type="common">Giant reed</name>
    <name type="synonym">Donax arundinaceus</name>
    <dbReference type="NCBI Taxonomy" id="35708"/>
    <lineage>
        <taxon>Eukaryota</taxon>
        <taxon>Viridiplantae</taxon>
        <taxon>Streptophyta</taxon>
        <taxon>Embryophyta</taxon>
        <taxon>Tracheophyta</taxon>
        <taxon>Spermatophyta</taxon>
        <taxon>Magnoliopsida</taxon>
        <taxon>Liliopsida</taxon>
        <taxon>Poales</taxon>
        <taxon>Poaceae</taxon>
        <taxon>PACMAD clade</taxon>
        <taxon>Arundinoideae</taxon>
        <taxon>Arundineae</taxon>
        <taxon>Arundo</taxon>
    </lineage>
</organism>
<reference evidence="1" key="2">
    <citation type="journal article" date="2015" name="Data Brief">
        <title>Shoot transcriptome of the giant reed, Arundo donax.</title>
        <authorList>
            <person name="Barrero R.A."/>
            <person name="Guerrero F.D."/>
            <person name="Moolhuijzen P."/>
            <person name="Goolsby J.A."/>
            <person name="Tidwell J."/>
            <person name="Bellgard S.E."/>
            <person name="Bellgard M.I."/>
        </authorList>
    </citation>
    <scope>NUCLEOTIDE SEQUENCE</scope>
    <source>
        <tissue evidence="1">Shoot tissue taken approximately 20 cm above the soil surface</tissue>
    </source>
</reference>